<dbReference type="Proteomes" id="UP001500367">
    <property type="component" value="Unassembled WGS sequence"/>
</dbReference>
<accession>A0ABP7W068</accession>
<organism evidence="1 2">
    <name type="scientific">Flavobacterium cheonanense</name>
    <dbReference type="NCBI Taxonomy" id="706183"/>
    <lineage>
        <taxon>Bacteria</taxon>
        <taxon>Pseudomonadati</taxon>
        <taxon>Bacteroidota</taxon>
        <taxon>Flavobacteriia</taxon>
        <taxon>Flavobacteriales</taxon>
        <taxon>Flavobacteriaceae</taxon>
        <taxon>Flavobacterium</taxon>
    </lineage>
</organism>
<comment type="caution">
    <text evidence="1">The sequence shown here is derived from an EMBL/GenBank/DDBJ whole genome shotgun (WGS) entry which is preliminary data.</text>
</comment>
<sequence>MIITYKIMGLTIHYKGELKNASDLKSLIDTVKDVAKAEKWDYFVFEEQFENNSFSEIIDKENLFGIMISPPKCDPFCISFLSNGKMSGIINFNVMQKEGEINEDLIYAVFSKTQYSGYENHKKLILLLDHISIKYLKSFECIDEGYYWETRDEDLLKKTFEKYTNLIDSFTSSIEMITINEGENLEDYLTRMAEITNKNLK</sequence>
<keyword evidence="2" id="KW-1185">Reference proteome</keyword>
<reference evidence="2" key="1">
    <citation type="journal article" date="2019" name="Int. J. Syst. Evol. Microbiol.">
        <title>The Global Catalogue of Microorganisms (GCM) 10K type strain sequencing project: providing services to taxonomists for standard genome sequencing and annotation.</title>
        <authorList>
            <consortium name="The Broad Institute Genomics Platform"/>
            <consortium name="The Broad Institute Genome Sequencing Center for Infectious Disease"/>
            <person name="Wu L."/>
            <person name="Ma J."/>
        </authorList>
    </citation>
    <scope>NUCLEOTIDE SEQUENCE [LARGE SCALE GENOMIC DNA]</scope>
    <source>
        <strain evidence="2">JCM 17069</strain>
    </source>
</reference>
<evidence type="ECO:0000313" key="1">
    <source>
        <dbReference type="EMBL" id="GAA4077601.1"/>
    </source>
</evidence>
<name>A0ABP7W068_9FLAO</name>
<protein>
    <submittedName>
        <fullName evidence="1">Uncharacterized protein</fullName>
    </submittedName>
</protein>
<dbReference type="EMBL" id="BAABCT010000007">
    <property type="protein sequence ID" value="GAA4077601.1"/>
    <property type="molecule type" value="Genomic_DNA"/>
</dbReference>
<proteinExistence type="predicted"/>
<gene>
    <name evidence="1" type="ORF">GCM10022389_24420</name>
</gene>
<evidence type="ECO:0000313" key="2">
    <source>
        <dbReference type="Proteomes" id="UP001500367"/>
    </source>
</evidence>